<accession>A0ABT5EAE3</accession>
<dbReference type="Proteomes" id="UP001221686">
    <property type="component" value="Unassembled WGS sequence"/>
</dbReference>
<name>A0ABT5EAE3_9BACT</name>
<comment type="caution">
    <text evidence="1">The sequence shown here is derived from an EMBL/GenBank/DDBJ whole genome shotgun (WGS) entry which is preliminary data.</text>
</comment>
<evidence type="ECO:0000313" key="1">
    <source>
        <dbReference type="EMBL" id="MDC0722428.1"/>
    </source>
</evidence>
<protein>
    <submittedName>
        <fullName evidence="1">Uncharacterized protein</fullName>
    </submittedName>
</protein>
<dbReference type="RefSeq" id="WP_272090958.1">
    <property type="nucleotide sequence ID" value="NZ_JAQNDL010000003.1"/>
</dbReference>
<reference evidence="1 2" key="1">
    <citation type="submission" date="2022-11" db="EMBL/GenBank/DDBJ databases">
        <title>Minimal conservation of predation-associated metabolite biosynthetic gene clusters underscores biosynthetic potential of Myxococcota including descriptions for ten novel species: Archangium lansinium sp. nov., Myxococcus landrumus sp. nov., Nannocystis bai.</title>
        <authorList>
            <person name="Ahearne A."/>
            <person name="Stevens C."/>
            <person name="Dowd S."/>
        </authorList>
    </citation>
    <scope>NUCLEOTIDE SEQUENCE [LARGE SCALE GENOMIC DNA]</scope>
    <source>
        <strain evidence="1 2">BB15-2</strain>
    </source>
</reference>
<evidence type="ECO:0000313" key="2">
    <source>
        <dbReference type="Proteomes" id="UP001221686"/>
    </source>
</evidence>
<keyword evidence="2" id="KW-1185">Reference proteome</keyword>
<sequence>MQINGLSLPGALTRAIGERRWRRPAVEALRRVFRESPVRVQLYDLEAMQAANQRWLAEKDPAYLGHSDDKKPPGNIDPATSLLLGHLGPHMPFALDYRVSGERPRVLYLHSGGDQWITVAGDIEQLLARLQLDRPPTDDDETPRVR</sequence>
<gene>
    <name evidence="1" type="ORF">POL25_36400</name>
</gene>
<proteinExistence type="predicted"/>
<dbReference type="EMBL" id="JAQNDL010000003">
    <property type="protein sequence ID" value="MDC0722428.1"/>
    <property type="molecule type" value="Genomic_DNA"/>
</dbReference>
<organism evidence="1 2">
    <name type="scientific">Nannocystis bainbridge</name>
    <dbReference type="NCBI Taxonomy" id="2995303"/>
    <lineage>
        <taxon>Bacteria</taxon>
        <taxon>Pseudomonadati</taxon>
        <taxon>Myxococcota</taxon>
        <taxon>Polyangia</taxon>
        <taxon>Nannocystales</taxon>
        <taxon>Nannocystaceae</taxon>
        <taxon>Nannocystis</taxon>
    </lineage>
</organism>